<dbReference type="Pfam" id="PF03018">
    <property type="entry name" value="Dirigent"/>
    <property type="match status" value="1"/>
</dbReference>
<dbReference type="Proteomes" id="UP000623129">
    <property type="component" value="Unassembled WGS sequence"/>
</dbReference>
<dbReference type="GO" id="GO:0048046">
    <property type="term" value="C:apoplast"/>
    <property type="evidence" value="ECO:0007669"/>
    <property type="project" value="UniProtKB-SubCell"/>
</dbReference>
<comment type="similarity">
    <text evidence="1 4">Belongs to the plant dirigent protein family.</text>
</comment>
<protein>
    <recommendedName>
        <fullName evidence="4">Dirigent protein</fullName>
    </recommendedName>
</protein>
<comment type="function">
    <text evidence="4">Dirigent proteins impart stereoselectivity on the phenoxy radical-coupling reaction, yielding optically active lignans from two molecules of coniferyl alcohol in the biosynthesis of lignans, flavonolignans, and alkaloids and thus plays a central role in plant secondary metabolism.</text>
</comment>
<feature type="chain" id="PRO_5033106155" description="Dirigent protein" evidence="4">
    <location>
        <begin position="24"/>
        <end position="173"/>
    </location>
</feature>
<evidence type="ECO:0000313" key="6">
    <source>
        <dbReference type="Proteomes" id="UP000623129"/>
    </source>
</evidence>
<comment type="subunit">
    <text evidence="2 4">Homodimer.</text>
</comment>
<feature type="signal peptide" evidence="4">
    <location>
        <begin position="1"/>
        <end position="23"/>
    </location>
</feature>
<dbReference type="InterPro" id="IPR004265">
    <property type="entry name" value="Dirigent"/>
</dbReference>
<evidence type="ECO:0000256" key="2">
    <source>
        <dbReference type="ARBA" id="ARBA00011738"/>
    </source>
</evidence>
<accession>A0A833V942</accession>
<dbReference type="PANTHER" id="PTHR21495">
    <property type="entry name" value="NUCLEOPORIN-RELATED"/>
    <property type="match status" value="1"/>
</dbReference>
<dbReference type="Gene3D" id="2.40.480.10">
    <property type="entry name" value="Allene oxide cyclase-like"/>
    <property type="match status" value="1"/>
</dbReference>
<comment type="subcellular location">
    <subcellularLocation>
        <location evidence="4">Secreted</location>
        <location evidence="4">Extracellular space</location>
        <location evidence="4">Apoplast</location>
    </subcellularLocation>
</comment>
<evidence type="ECO:0000256" key="1">
    <source>
        <dbReference type="ARBA" id="ARBA00010746"/>
    </source>
</evidence>
<gene>
    <name evidence="5" type="ORF">FCM35_KLT04637</name>
</gene>
<keyword evidence="3 4" id="KW-0964">Secreted</keyword>
<dbReference type="EMBL" id="SWLB01000014">
    <property type="protein sequence ID" value="KAF3329306.1"/>
    <property type="molecule type" value="Genomic_DNA"/>
</dbReference>
<organism evidence="5 6">
    <name type="scientific">Carex littledalei</name>
    <dbReference type="NCBI Taxonomy" id="544730"/>
    <lineage>
        <taxon>Eukaryota</taxon>
        <taxon>Viridiplantae</taxon>
        <taxon>Streptophyta</taxon>
        <taxon>Embryophyta</taxon>
        <taxon>Tracheophyta</taxon>
        <taxon>Spermatophyta</taxon>
        <taxon>Magnoliopsida</taxon>
        <taxon>Liliopsida</taxon>
        <taxon>Poales</taxon>
        <taxon>Cyperaceae</taxon>
        <taxon>Cyperoideae</taxon>
        <taxon>Cariceae</taxon>
        <taxon>Carex</taxon>
        <taxon>Carex subgen. Euthyceras</taxon>
    </lineage>
</organism>
<evidence type="ECO:0000256" key="4">
    <source>
        <dbReference type="RuleBase" id="RU363099"/>
    </source>
</evidence>
<reference evidence="5" key="1">
    <citation type="submission" date="2020-01" db="EMBL/GenBank/DDBJ databases">
        <title>Genome sequence of Kobresia littledalei, the first chromosome-level genome in the family Cyperaceae.</title>
        <authorList>
            <person name="Qu G."/>
        </authorList>
    </citation>
    <scope>NUCLEOTIDE SEQUENCE</scope>
    <source>
        <strain evidence="5">C.B.Clarke</strain>
        <tissue evidence="5">Leaf</tissue>
    </source>
</reference>
<keyword evidence="6" id="KW-1185">Reference proteome</keyword>
<evidence type="ECO:0000256" key="3">
    <source>
        <dbReference type="ARBA" id="ARBA00022525"/>
    </source>
</evidence>
<dbReference type="GO" id="GO:0009699">
    <property type="term" value="P:phenylpropanoid biosynthetic process"/>
    <property type="evidence" value="ECO:0007669"/>
    <property type="project" value="UniProtKB-ARBA"/>
</dbReference>
<sequence length="173" mass="18716">MAMSNSLYLLCLLHLLPLTSVSGSFGTLEEKQTHIKLYFHEIISGPNETSFIVAGPNLTSHVFGDIVIFDNALREGPDPSSKLIGRAQGTSILASQTDQSVLTAINFVFTQGRINGSTIALFGRVSASDTTAERTVIGGNGLFRMARGYAISSVVNASTESYIIEFNFHLIHY</sequence>
<keyword evidence="4" id="KW-0052">Apoplast</keyword>
<dbReference type="AlphaFoldDB" id="A0A833V942"/>
<comment type="caution">
    <text evidence="5">The sequence shown here is derived from an EMBL/GenBank/DDBJ whole genome shotgun (WGS) entry which is preliminary data.</text>
</comment>
<dbReference type="InterPro" id="IPR044859">
    <property type="entry name" value="Allene_oxi_cyc_Dirigent"/>
</dbReference>
<evidence type="ECO:0000313" key="5">
    <source>
        <dbReference type="EMBL" id="KAF3329306.1"/>
    </source>
</evidence>
<name>A0A833V942_9POAL</name>
<dbReference type="OrthoDB" id="1928589at2759"/>
<proteinExistence type="inferred from homology"/>
<keyword evidence="4" id="KW-0732">Signal</keyword>